<dbReference type="KEGG" id="nhi:B1s21160_01870"/>
<dbReference type="AlphaFoldDB" id="A0A249K8G9"/>
<name>A0A249K8G9_9ACTN</name>
<sequence>MKLGARMVLTPVITTALLMQPQTAYAHQPVDLGLKNITADQGPILADGTVSFAIRANFTKANQTRGFRAVLKSSELLNFEYLIVDRAPENKYAMSKLPIATITYPSGKQVVVKLNERSKFFEPYSSTNYLYLGRFSETAEAGIYKISIKSKSAAKITVAIGQQEIRGQVLPAATCPISRAAGDISVGEAATLVGMSKSAGLECATKLNWQFRVGAEDDQQFALTKDYRLDRVTVTIKNNLITQAIPG</sequence>
<accession>A0A249K8G9</accession>
<reference evidence="2 3" key="1">
    <citation type="submission" date="2016-07" db="EMBL/GenBank/DDBJ databases">
        <title>High microdiversification within the ubiquitous acI lineage of Actinobacteria.</title>
        <authorList>
            <person name="Neuenschwander S.M."/>
            <person name="Salcher M."/>
            <person name="Ghai R."/>
            <person name="Pernthaler J."/>
        </authorList>
    </citation>
    <scope>NUCLEOTIDE SEQUENCE [LARGE SCALE GENOMIC DNA]</scope>
    <source>
        <strain evidence="2">MMS-21-160</strain>
    </source>
</reference>
<evidence type="ECO:0000313" key="2">
    <source>
        <dbReference type="EMBL" id="ASY13100.1"/>
    </source>
</evidence>
<dbReference type="Proteomes" id="UP000217171">
    <property type="component" value="Chromosome"/>
</dbReference>
<keyword evidence="3" id="KW-1185">Reference proteome</keyword>
<organism evidence="2 3">
    <name type="scientific">Candidatus Nanopelagicus hibericus</name>
    <dbReference type="NCBI Taxonomy" id="1884915"/>
    <lineage>
        <taxon>Bacteria</taxon>
        <taxon>Bacillati</taxon>
        <taxon>Actinomycetota</taxon>
        <taxon>Actinomycetes</taxon>
        <taxon>Candidatus Nanopelagicales</taxon>
        <taxon>Candidatus Nanopelagicaceae</taxon>
        <taxon>Candidatus Nanopelagicus</taxon>
    </lineage>
</organism>
<dbReference type="EMBL" id="CP016771">
    <property type="protein sequence ID" value="ASY13100.1"/>
    <property type="molecule type" value="Genomic_DNA"/>
</dbReference>
<evidence type="ECO:0000313" key="3">
    <source>
        <dbReference type="Proteomes" id="UP000217171"/>
    </source>
</evidence>
<evidence type="ECO:0000256" key="1">
    <source>
        <dbReference type="SAM" id="SignalP"/>
    </source>
</evidence>
<feature type="chain" id="PRO_5013281382" evidence="1">
    <location>
        <begin position="27"/>
        <end position="247"/>
    </location>
</feature>
<feature type="signal peptide" evidence="1">
    <location>
        <begin position="1"/>
        <end position="26"/>
    </location>
</feature>
<keyword evidence="1" id="KW-0732">Signal</keyword>
<gene>
    <name evidence="2" type="ORF">B1s21160_01870</name>
</gene>
<proteinExistence type="predicted"/>
<protein>
    <submittedName>
        <fullName evidence="2">Uncharacterized protein</fullName>
    </submittedName>
</protein>
<dbReference type="RefSeq" id="WP_223297973.1">
    <property type="nucleotide sequence ID" value="NZ_CP016771.1"/>
</dbReference>